<accession>A0A0C2CLN3</accession>
<dbReference type="AlphaFoldDB" id="A0A0C2CLN3"/>
<protein>
    <submittedName>
        <fullName evidence="2">Uncharacterized protein</fullName>
    </submittedName>
</protein>
<name>A0A0C2CLN3_9BILA</name>
<proteinExistence type="inferred from homology"/>
<dbReference type="Pfam" id="PF10152">
    <property type="entry name" value="CCDC53"/>
    <property type="match status" value="1"/>
</dbReference>
<dbReference type="GO" id="GO:0071203">
    <property type="term" value="C:WASH complex"/>
    <property type="evidence" value="ECO:0007669"/>
    <property type="project" value="InterPro"/>
</dbReference>
<dbReference type="OrthoDB" id="268027at2759"/>
<feature type="non-terminal residue" evidence="2">
    <location>
        <position position="171"/>
    </location>
</feature>
<dbReference type="PANTHER" id="PTHR13015:SF0">
    <property type="entry name" value="WASH COMPLEX SUBUNIT 3"/>
    <property type="match status" value="1"/>
</dbReference>
<dbReference type="EMBL" id="KN748938">
    <property type="protein sequence ID" value="KIH50702.1"/>
    <property type="molecule type" value="Genomic_DNA"/>
</dbReference>
<dbReference type="GO" id="GO:0030041">
    <property type="term" value="P:actin filament polymerization"/>
    <property type="evidence" value="ECO:0007669"/>
    <property type="project" value="TreeGrafter"/>
</dbReference>
<keyword evidence="3" id="KW-1185">Reference proteome</keyword>
<evidence type="ECO:0000313" key="3">
    <source>
        <dbReference type="Proteomes" id="UP000054047"/>
    </source>
</evidence>
<dbReference type="PANTHER" id="PTHR13015">
    <property type="entry name" value="PROTEIN AD-016-RELATED"/>
    <property type="match status" value="1"/>
</dbReference>
<dbReference type="InterPro" id="IPR019309">
    <property type="entry name" value="WASHC3"/>
</dbReference>
<evidence type="ECO:0000256" key="1">
    <source>
        <dbReference type="ARBA" id="ARBA00006290"/>
    </source>
</evidence>
<gene>
    <name evidence="2" type="ORF">ANCDUO_19216</name>
</gene>
<organism evidence="2 3">
    <name type="scientific">Ancylostoma duodenale</name>
    <dbReference type="NCBI Taxonomy" id="51022"/>
    <lineage>
        <taxon>Eukaryota</taxon>
        <taxon>Metazoa</taxon>
        <taxon>Ecdysozoa</taxon>
        <taxon>Nematoda</taxon>
        <taxon>Chromadorea</taxon>
        <taxon>Rhabditida</taxon>
        <taxon>Rhabditina</taxon>
        <taxon>Rhabditomorpha</taxon>
        <taxon>Strongyloidea</taxon>
        <taxon>Ancylostomatidae</taxon>
        <taxon>Ancylostomatinae</taxon>
        <taxon>Ancylostoma</taxon>
    </lineage>
</organism>
<reference evidence="2 3" key="1">
    <citation type="submission" date="2013-12" db="EMBL/GenBank/DDBJ databases">
        <title>Draft genome of the parsitic nematode Ancylostoma duodenale.</title>
        <authorList>
            <person name="Mitreva M."/>
        </authorList>
    </citation>
    <scope>NUCLEOTIDE SEQUENCE [LARGE SCALE GENOMIC DNA]</scope>
    <source>
        <strain evidence="2 3">Zhejiang</strain>
    </source>
</reference>
<dbReference type="GO" id="GO:0006887">
    <property type="term" value="P:exocytosis"/>
    <property type="evidence" value="ECO:0007669"/>
    <property type="project" value="TreeGrafter"/>
</dbReference>
<dbReference type="Proteomes" id="UP000054047">
    <property type="component" value="Unassembled WGS sequence"/>
</dbReference>
<comment type="similarity">
    <text evidence="1">Belongs to the CCDC53 family.</text>
</comment>
<sequence>MYVKDSDRMFLVRINLGFYSDFVDIMTEPDLSFIKSDIDLSEVAPLNRRRIVAFVNCYILKMTDFLNDFANRAEGLILESERQLHAVDIKLQLLEAKLAGIPDPGAKQQDSQNSSSVGNAKQSVAAAPVTAATSVQPPAPANPELAAVEQENVLLVKDDPAFAKYFRMLKL</sequence>
<evidence type="ECO:0000313" key="2">
    <source>
        <dbReference type="EMBL" id="KIH50702.1"/>
    </source>
</evidence>